<evidence type="ECO:0000313" key="1">
    <source>
        <dbReference type="EMBL" id="TDF72729.1"/>
    </source>
</evidence>
<dbReference type="EMBL" id="SMOG01000018">
    <property type="protein sequence ID" value="TDF72729.1"/>
    <property type="molecule type" value="Genomic_DNA"/>
</dbReference>
<keyword evidence="2" id="KW-1185">Reference proteome</keyword>
<protein>
    <submittedName>
        <fullName evidence="1">Uncharacterized protein</fullName>
    </submittedName>
</protein>
<comment type="caution">
    <text evidence="1">The sequence shown here is derived from an EMBL/GenBank/DDBJ whole genome shotgun (WGS) entry which is preliminary data.</text>
</comment>
<organism evidence="1 2">
    <name type="scientific">Candidatus Syntrophosphaera thermopropionivorans</name>
    <dbReference type="NCBI Taxonomy" id="2593015"/>
    <lineage>
        <taxon>Bacteria</taxon>
        <taxon>Pseudomonadati</taxon>
        <taxon>Candidatus Cloacimonadota</taxon>
        <taxon>Candidatus Cloacimonadia</taxon>
        <taxon>Candidatus Cloacimonadales</taxon>
        <taxon>Candidatus Cloacimonadaceae</taxon>
        <taxon>Candidatus Syntrophosphaera</taxon>
    </lineage>
</organism>
<evidence type="ECO:0000313" key="2">
    <source>
        <dbReference type="Proteomes" id="UP000294588"/>
    </source>
</evidence>
<reference evidence="1" key="1">
    <citation type="submission" date="2019-03" db="EMBL/GenBank/DDBJ databases">
        <title>Candidatus Syntrophosphaera thermopropionivorans: a novel player in syntrophic propionate oxidation during anaerobic digestion.</title>
        <authorList>
            <person name="Dyksma S."/>
        </authorList>
    </citation>
    <scope>NUCLEOTIDE SEQUENCE</scope>
    <source>
        <strain evidence="1">W5</strain>
    </source>
</reference>
<name>A0AC61QID9_9BACT</name>
<dbReference type="Proteomes" id="UP000294588">
    <property type="component" value="Unassembled WGS sequence"/>
</dbReference>
<gene>
    <name evidence="1" type="ORF">E0946_05530</name>
</gene>
<accession>A0AC61QID9</accession>
<sequence>MHILYISYFYPPLGGPASLRNVKVVKYLAQEGISCDVITVSDIEYIQRDFSLLSECREQRLIRTDSLDPMALFRKTGISKGNQATGLYMNTPENIKLWIRRLYLLDEKIGWNPFLIKAGRKAISETHYDLIYISLGPFSSGVGAYKLSKESGIPLVLDMRDYWNLLSDYNLQATTLHRKYAWNWEKRFYSYASLIVTATQGIERDIIKAFGPEFAEKTLTVYNGWDENDFIDLPTVPKPSEYTFSYFGSIYARRNMNAFYKALHRLLEEGKIPQNIKVRLFGNYFKETREEITQSGITNLIEIIPPLEHREALANMMASDVLLLVINSSSPYGTLTSKLGEYLRTQKPILAMIPYYGEAAELLRECGHNYICAMESADTIYHTLKRLFSETEHNYQIPWEMEKSKQVHNLANRLKEMLG</sequence>
<proteinExistence type="predicted"/>